<feature type="region of interest" description="Disordered" evidence="1">
    <location>
        <begin position="1"/>
        <end position="112"/>
    </location>
</feature>
<comment type="caution">
    <text evidence="2">The sequence shown here is derived from an EMBL/GenBank/DDBJ whole genome shotgun (WGS) entry which is preliminary data.</text>
</comment>
<feature type="compositionally biased region" description="Basic and acidic residues" evidence="1">
    <location>
        <begin position="9"/>
        <end position="31"/>
    </location>
</feature>
<feature type="compositionally biased region" description="Basic and acidic residues" evidence="1">
    <location>
        <begin position="41"/>
        <end position="50"/>
    </location>
</feature>
<keyword evidence="3" id="KW-1185">Reference proteome</keyword>
<dbReference type="EMBL" id="JBICBT010000258">
    <property type="protein sequence ID" value="KAL3119141.1"/>
    <property type="molecule type" value="Genomic_DNA"/>
</dbReference>
<gene>
    <name evidence="2" type="ORF">niasHT_003924</name>
</gene>
<evidence type="ECO:0000313" key="3">
    <source>
        <dbReference type="Proteomes" id="UP001620626"/>
    </source>
</evidence>
<sequence>MGSAVSHEIAPRNEMRRAESEKGERMRRGEGKSGASNRNKHWGERRREETAAVAQSGKSSRGKEQMGEGGRMVATKKLCERNEWGKPKGHSICGRKENDKAFSGPFNRLKRHHIIRKGSMTRQIQSDLRRMARSFVSKVSEILKSEAVDKTQPLSQPEQKTFYTLAFVGSASHSLSEK</sequence>
<dbReference type="Proteomes" id="UP001620626">
    <property type="component" value="Unassembled WGS sequence"/>
</dbReference>
<feature type="compositionally biased region" description="Basic and acidic residues" evidence="1">
    <location>
        <begin position="77"/>
        <end position="86"/>
    </location>
</feature>
<reference evidence="2 3" key="1">
    <citation type="submission" date="2024-10" db="EMBL/GenBank/DDBJ databases">
        <authorList>
            <person name="Kim D."/>
        </authorList>
    </citation>
    <scope>NUCLEOTIDE SEQUENCE [LARGE SCALE GENOMIC DNA]</scope>
    <source>
        <strain evidence="2">BH-2024</strain>
    </source>
</reference>
<name>A0ABD2LVI2_9BILA</name>
<evidence type="ECO:0000256" key="1">
    <source>
        <dbReference type="SAM" id="MobiDB-lite"/>
    </source>
</evidence>
<dbReference type="AlphaFoldDB" id="A0ABD2LVI2"/>
<protein>
    <submittedName>
        <fullName evidence="2">Uncharacterized protein</fullName>
    </submittedName>
</protein>
<proteinExistence type="predicted"/>
<accession>A0ABD2LVI2</accession>
<organism evidence="2 3">
    <name type="scientific">Heterodera trifolii</name>
    <dbReference type="NCBI Taxonomy" id="157864"/>
    <lineage>
        <taxon>Eukaryota</taxon>
        <taxon>Metazoa</taxon>
        <taxon>Ecdysozoa</taxon>
        <taxon>Nematoda</taxon>
        <taxon>Chromadorea</taxon>
        <taxon>Rhabditida</taxon>
        <taxon>Tylenchina</taxon>
        <taxon>Tylenchomorpha</taxon>
        <taxon>Tylenchoidea</taxon>
        <taxon>Heteroderidae</taxon>
        <taxon>Heteroderinae</taxon>
        <taxon>Heterodera</taxon>
    </lineage>
</organism>
<evidence type="ECO:0000313" key="2">
    <source>
        <dbReference type="EMBL" id="KAL3119141.1"/>
    </source>
</evidence>